<keyword evidence="2" id="KW-1003">Cell membrane</keyword>
<feature type="transmembrane region" description="Helical" evidence="7">
    <location>
        <begin position="214"/>
        <end position="235"/>
    </location>
</feature>
<evidence type="ECO:0000256" key="3">
    <source>
        <dbReference type="ARBA" id="ARBA00022692"/>
    </source>
</evidence>
<evidence type="ECO:0000256" key="4">
    <source>
        <dbReference type="ARBA" id="ARBA00022989"/>
    </source>
</evidence>
<sequence length="358" mass="36461">MTTHDSRRRELASSWLARHALKIGLLVLVCYFLVQIPERFATIRNAEQIAIAIAILLIAASTQAVLVLMGYVDLSIGSVAGLCGVVAGLMINDGISPGLAIGTGILIGAIVGSINGLLCVYSGLSPVIVTLAGLALYRGMAQLIADTPPHTFGSVMAFLGRGSIASIPVSVLIAAIVLGAVWLFVARTPQGRHVYAIGVNAEAAHLSGVRVKRIVTLAFVVSGASAGLGGILFAARLDSAGSGSLGVGFELDVLTAVLLGGIAFTGGRGTIGGVLIGVLFLGVLKNGMLLMGVPSYWQSVASGIALIVAAGLDRVANATRVVPRASQTGNDPGANPLRPAEQGKSANPRPHEPARSAT</sequence>
<feature type="transmembrane region" description="Helical" evidence="7">
    <location>
        <begin position="271"/>
        <end position="290"/>
    </location>
</feature>
<reference evidence="8 9" key="1">
    <citation type="submission" date="2024-09" db="EMBL/GenBank/DDBJ databases">
        <authorList>
            <person name="Sun Q."/>
            <person name="Mori K."/>
        </authorList>
    </citation>
    <scope>NUCLEOTIDE SEQUENCE [LARGE SCALE GENOMIC DNA]</scope>
    <source>
        <strain evidence="8 9">TBRC 3947</strain>
    </source>
</reference>
<evidence type="ECO:0000256" key="7">
    <source>
        <dbReference type="SAM" id="Phobius"/>
    </source>
</evidence>
<name>A0ABV6LYM8_9ACTN</name>
<keyword evidence="9" id="KW-1185">Reference proteome</keyword>
<evidence type="ECO:0000256" key="6">
    <source>
        <dbReference type="SAM" id="MobiDB-lite"/>
    </source>
</evidence>
<evidence type="ECO:0000256" key="1">
    <source>
        <dbReference type="ARBA" id="ARBA00004651"/>
    </source>
</evidence>
<evidence type="ECO:0000256" key="2">
    <source>
        <dbReference type="ARBA" id="ARBA00022475"/>
    </source>
</evidence>
<feature type="transmembrane region" description="Helical" evidence="7">
    <location>
        <begin position="98"/>
        <end position="120"/>
    </location>
</feature>
<evidence type="ECO:0000313" key="8">
    <source>
        <dbReference type="EMBL" id="MFC0527369.1"/>
    </source>
</evidence>
<dbReference type="RefSeq" id="WP_377247151.1">
    <property type="nucleotide sequence ID" value="NZ_JBHLUH010000009.1"/>
</dbReference>
<dbReference type="CDD" id="cd06579">
    <property type="entry name" value="TM_PBP1_transp_AraH_like"/>
    <property type="match status" value="1"/>
</dbReference>
<feature type="transmembrane region" description="Helical" evidence="7">
    <location>
        <begin position="127"/>
        <end position="145"/>
    </location>
</feature>
<keyword evidence="3 7" id="KW-0812">Transmembrane</keyword>
<feature type="transmembrane region" description="Helical" evidence="7">
    <location>
        <begin position="20"/>
        <end position="37"/>
    </location>
</feature>
<comment type="caution">
    <text evidence="8">The sequence shown here is derived from an EMBL/GenBank/DDBJ whole genome shotgun (WGS) entry which is preliminary data.</text>
</comment>
<protein>
    <submittedName>
        <fullName evidence="8">ABC transporter permease</fullName>
    </submittedName>
</protein>
<feature type="transmembrane region" description="Helical" evidence="7">
    <location>
        <begin position="165"/>
        <end position="185"/>
    </location>
</feature>
<dbReference type="Pfam" id="PF02653">
    <property type="entry name" value="BPD_transp_2"/>
    <property type="match status" value="1"/>
</dbReference>
<dbReference type="Proteomes" id="UP001589867">
    <property type="component" value="Unassembled WGS sequence"/>
</dbReference>
<keyword evidence="4 7" id="KW-1133">Transmembrane helix</keyword>
<dbReference type="EMBL" id="JBHLUH010000009">
    <property type="protein sequence ID" value="MFC0527369.1"/>
    <property type="molecule type" value="Genomic_DNA"/>
</dbReference>
<keyword evidence="5 7" id="KW-0472">Membrane</keyword>
<accession>A0ABV6LYM8</accession>
<feature type="compositionally biased region" description="Basic and acidic residues" evidence="6">
    <location>
        <begin position="349"/>
        <end position="358"/>
    </location>
</feature>
<organism evidence="8 9">
    <name type="scientific">Phytohabitans kaempferiae</name>
    <dbReference type="NCBI Taxonomy" id="1620943"/>
    <lineage>
        <taxon>Bacteria</taxon>
        <taxon>Bacillati</taxon>
        <taxon>Actinomycetota</taxon>
        <taxon>Actinomycetes</taxon>
        <taxon>Micromonosporales</taxon>
        <taxon>Micromonosporaceae</taxon>
    </lineage>
</organism>
<dbReference type="InterPro" id="IPR001851">
    <property type="entry name" value="ABC_transp_permease"/>
</dbReference>
<evidence type="ECO:0000313" key="9">
    <source>
        <dbReference type="Proteomes" id="UP001589867"/>
    </source>
</evidence>
<feature type="transmembrane region" description="Helical" evidence="7">
    <location>
        <begin position="49"/>
        <end position="67"/>
    </location>
</feature>
<comment type="subcellular location">
    <subcellularLocation>
        <location evidence="1">Cell membrane</location>
        <topology evidence="1">Multi-pass membrane protein</topology>
    </subcellularLocation>
</comment>
<proteinExistence type="predicted"/>
<dbReference type="PANTHER" id="PTHR32196">
    <property type="entry name" value="ABC TRANSPORTER PERMEASE PROTEIN YPHD-RELATED-RELATED"/>
    <property type="match status" value="1"/>
</dbReference>
<evidence type="ECO:0000256" key="5">
    <source>
        <dbReference type="ARBA" id="ARBA00023136"/>
    </source>
</evidence>
<gene>
    <name evidence="8" type="ORF">ACFFIA_06830</name>
</gene>
<feature type="region of interest" description="Disordered" evidence="6">
    <location>
        <begin position="323"/>
        <end position="358"/>
    </location>
</feature>